<organism evidence="1 2">
    <name type="scientific">Hypoxylon rubiginosum</name>
    <dbReference type="NCBI Taxonomy" id="110542"/>
    <lineage>
        <taxon>Eukaryota</taxon>
        <taxon>Fungi</taxon>
        <taxon>Dikarya</taxon>
        <taxon>Ascomycota</taxon>
        <taxon>Pezizomycotina</taxon>
        <taxon>Sordariomycetes</taxon>
        <taxon>Xylariomycetidae</taxon>
        <taxon>Xylariales</taxon>
        <taxon>Hypoxylaceae</taxon>
        <taxon>Hypoxylon</taxon>
    </lineage>
</organism>
<name>A0ACB9YWE8_9PEZI</name>
<protein>
    <submittedName>
        <fullName evidence="1">Uncharacterized protein</fullName>
    </submittedName>
</protein>
<evidence type="ECO:0000313" key="1">
    <source>
        <dbReference type="EMBL" id="KAI4863674.1"/>
    </source>
</evidence>
<dbReference type="EMBL" id="MU393499">
    <property type="protein sequence ID" value="KAI4863674.1"/>
    <property type="molecule type" value="Genomic_DNA"/>
</dbReference>
<accession>A0ACB9YWE8</accession>
<proteinExistence type="predicted"/>
<keyword evidence="2" id="KW-1185">Reference proteome</keyword>
<sequence>MTCETITIGCESIEYCPSWVFKEPNNIHTITCEFFDHLPYIWMTDAPWDEQCIHCMEEFEFGAEGIAYATDEMHRFLSSTKPTPRVAVPTPDNSDNFESTSSTVITEMPTLGAFLRAHIDDIDWAADDTFGLQIRSRPTSRLGITRGTIHDFLMRRMATSKLDMASSQAVACLSAAGALRPSLDALDLQVPVPIPDGFFSYLRRFGIVTKGAPVDGSWIDDSGGLLGKLASSRSV</sequence>
<evidence type="ECO:0000313" key="2">
    <source>
        <dbReference type="Proteomes" id="UP001497700"/>
    </source>
</evidence>
<comment type="caution">
    <text evidence="1">The sequence shown here is derived from an EMBL/GenBank/DDBJ whole genome shotgun (WGS) entry which is preliminary data.</text>
</comment>
<dbReference type="Proteomes" id="UP001497700">
    <property type="component" value="Unassembled WGS sequence"/>
</dbReference>
<reference evidence="1 2" key="1">
    <citation type="journal article" date="2022" name="New Phytol.">
        <title>Ecological generalism drives hyperdiversity of secondary metabolite gene clusters in xylarialean endophytes.</title>
        <authorList>
            <person name="Franco M.E.E."/>
            <person name="Wisecaver J.H."/>
            <person name="Arnold A.E."/>
            <person name="Ju Y.M."/>
            <person name="Slot J.C."/>
            <person name="Ahrendt S."/>
            <person name="Moore L.P."/>
            <person name="Eastman K.E."/>
            <person name="Scott K."/>
            <person name="Konkel Z."/>
            <person name="Mondo S.J."/>
            <person name="Kuo A."/>
            <person name="Hayes R.D."/>
            <person name="Haridas S."/>
            <person name="Andreopoulos B."/>
            <person name="Riley R."/>
            <person name="LaButti K."/>
            <person name="Pangilinan J."/>
            <person name="Lipzen A."/>
            <person name="Amirebrahimi M."/>
            <person name="Yan J."/>
            <person name="Adam C."/>
            <person name="Keymanesh K."/>
            <person name="Ng V."/>
            <person name="Louie K."/>
            <person name="Northen T."/>
            <person name="Drula E."/>
            <person name="Henrissat B."/>
            <person name="Hsieh H.M."/>
            <person name="Youens-Clark K."/>
            <person name="Lutzoni F."/>
            <person name="Miadlikowska J."/>
            <person name="Eastwood D.C."/>
            <person name="Hamelin R.C."/>
            <person name="Grigoriev I.V."/>
            <person name="U'Ren J.M."/>
        </authorList>
    </citation>
    <scope>NUCLEOTIDE SEQUENCE [LARGE SCALE GENOMIC DNA]</scope>
    <source>
        <strain evidence="1 2">CBS 119005</strain>
    </source>
</reference>
<gene>
    <name evidence="1" type="ORF">F4820DRAFT_426191</name>
</gene>